<dbReference type="Proteomes" id="UP000011518">
    <property type="component" value="Unassembled WGS sequence"/>
</dbReference>
<dbReference type="AlphaFoldDB" id="L9LAR4"/>
<accession>L9LAR4</accession>
<dbReference type="InParanoid" id="L9LAR4"/>
<sequence>MTRTHQFAQSKQKWVLDSDALFMQQPGLAASAGLSLTGVKSPLEYQRWTEFESKTTGNFYIQHLGKSPFSEWEEAVRINLDLEFPARPGTMTHPGKVPICSTGRCLSRMVGGQ</sequence>
<reference evidence="2" key="2">
    <citation type="journal article" date="2013" name="Nat. Commun.">
        <title>Genome of the Chinese tree shrew.</title>
        <authorList>
            <person name="Fan Y."/>
            <person name="Huang Z.Y."/>
            <person name="Cao C.C."/>
            <person name="Chen C.S."/>
            <person name="Chen Y.X."/>
            <person name="Fan D.D."/>
            <person name="He J."/>
            <person name="Hou H.L."/>
            <person name="Hu L."/>
            <person name="Hu X.T."/>
            <person name="Jiang X.T."/>
            <person name="Lai R."/>
            <person name="Lang Y.S."/>
            <person name="Liang B."/>
            <person name="Liao S.G."/>
            <person name="Mu D."/>
            <person name="Ma Y.Y."/>
            <person name="Niu Y.Y."/>
            <person name="Sun X.Q."/>
            <person name="Xia J.Q."/>
            <person name="Xiao J."/>
            <person name="Xiong Z.Q."/>
            <person name="Xu L."/>
            <person name="Yang L."/>
            <person name="Zhang Y."/>
            <person name="Zhao W."/>
            <person name="Zhao X.D."/>
            <person name="Zheng Y.T."/>
            <person name="Zhou J.M."/>
            <person name="Zhu Y.B."/>
            <person name="Zhang G.J."/>
            <person name="Wang J."/>
            <person name="Yao Y.G."/>
        </authorList>
    </citation>
    <scope>NUCLEOTIDE SEQUENCE [LARGE SCALE GENOMIC DNA]</scope>
</reference>
<proteinExistence type="predicted"/>
<keyword evidence="2" id="KW-1185">Reference proteome</keyword>
<organism evidence="1 2">
    <name type="scientific">Tupaia chinensis</name>
    <name type="common">Chinese tree shrew</name>
    <name type="synonym">Tupaia belangeri chinensis</name>
    <dbReference type="NCBI Taxonomy" id="246437"/>
    <lineage>
        <taxon>Eukaryota</taxon>
        <taxon>Metazoa</taxon>
        <taxon>Chordata</taxon>
        <taxon>Craniata</taxon>
        <taxon>Vertebrata</taxon>
        <taxon>Euteleostomi</taxon>
        <taxon>Mammalia</taxon>
        <taxon>Eutheria</taxon>
        <taxon>Euarchontoglires</taxon>
        <taxon>Scandentia</taxon>
        <taxon>Tupaiidae</taxon>
        <taxon>Tupaia</taxon>
    </lineage>
</organism>
<name>L9LAR4_TUPCH</name>
<gene>
    <name evidence="1" type="ORF">TREES_T100010460</name>
</gene>
<evidence type="ECO:0000313" key="2">
    <source>
        <dbReference type="Proteomes" id="UP000011518"/>
    </source>
</evidence>
<dbReference type="EMBL" id="KB320448">
    <property type="protein sequence ID" value="ELW72011.1"/>
    <property type="molecule type" value="Genomic_DNA"/>
</dbReference>
<evidence type="ECO:0000313" key="1">
    <source>
        <dbReference type="EMBL" id="ELW72011.1"/>
    </source>
</evidence>
<protein>
    <submittedName>
        <fullName evidence="1">Uncharacterized protein</fullName>
    </submittedName>
</protein>
<reference evidence="2" key="1">
    <citation type="submission" date="2012-07" db="EMBL/GenBank/DDBJ databases">
        <title>Genome of the Chinese tree shrew, a rising model animal genetically related to primates.</title>
        <authorList>
            <person name="Zhang G."/>
            <person name="Fan Y."/>
            <person name="Yao Y."/>
            <person name="Huang Z."/>
        </authorList>
    </citation>
    <scope>NUCLEOTIDE SEQUENCE [LARGE SCALE GENOMIC DNA]</scope>
</reference>